<dbReference type="SMART" id="SM00717">
    <property type="entry name" value="SANT"/>
    <property type="match status" value="1"/>
</dbReference>
<keyword evidence="4" id="KW-0862">Zinc</keyword>
<dbReference type="PROSITE" id="PS50090">
    <property type="entry name" value="MYB_LIKE"/>
    <property type="match status" value="1"/>
</dbReference>
<feature type="coiled-coil region" evidence="11">
    <location>
        <begin position="515"/>
        <end position="542"/>
    </location>
</feature>
<evidence type="ECO:0000256" key="9">
    <source>
        <dbReference type="ARBA" id="ARBA00049655"/>
    </source>
</evidence>
<dbReference type="GO" id="GO:0048858">
    <property type="term" value="P:cell projection morphogenesis"/>
    <property type="evidence" value="ECO:0007669"/>
    <property type="project" value="TreeGrafter"/>
</dbReference>
<keyword evidence="3 10" id="KW-0863">Zinc-finger</keyword>
<dbReference type="InterPro" id="IPR017884">
    <property type="entry name" value="SANT_dom"/>
</dbReference>
<reference evidence="17 18" key="1">
    <citation type="submission" date="2016-03" db="EMBL/GenBank/DDBJ databases">
        <authorList>
            <person name="Devillers H."/>
        </authorList>
    </citation>
    <scope>NUCLEOTIDE SEQUENCE [LARGE SCALE GENOMIC DNA]</scope>
    <source>
        <strain evidence="17">CBS 10888</strain>
    </source>
</reference>
<dbReference type="SUPFAM" id="SSF46689">
    <property type="entry name" value="Homeodomain-like"/>
    <property type="match status" value="2"/>
</dbReference>
<keyword evidence="18" id="KW-1185">Reference proteome</keyword>
<name>A0A1G4IP70_9SACH</name>
<dbReference type="CDD" id="cd02336">
    <property type="entry name" value="ZZ_RSC8"/>
    <property type="match status" value="1"/>
</dbReference>
<evidence type="ECO:0000259" key="15">
    <source>
        <dbReference type="PROSITE" id="PS50934"/>
    </source>
</evidence>
<dbReference type="OrthoDB" id="118550at2759"/>
<dbReference type="Pfam" id="PF00249">
    <property type="entry name" value="Myb_DNA-binding"/>
    <property type="match status" value="1"/>
</dbReference>
<evidence type="ECO:0000256" key="6">
    <source>
        <dbReference type="ARBA" id="ARBA00023015"/>
    </source>
</evidence>
<keyword evidence="5" id="KW-0156">Chromatin regulator</keyword>
<sequence length="595" mass="67524">MAESQETPQAIEHSASAPLLPHLQQQQQQQQEHSKIDYEQEAKKLEDKAVRFLAKQAHPVIIPSFSTWFSFSEVHEIERRMLPDFFDESSRFKTEKAYRDVRNFMINTYRLSSYEYLTVTAVRRNIAMDVASIVRIHSFLEQWGLINYQVDPRSKPSMLGPSFTGHFQLVLDTPQGLKPFVPTQVVKTEVDQLDDSTNTVAKSPADGGDSAVKVDSEQPASEQHAEKLAGETQAGSDGITSTTDPNTASPANPTSEAASPEFPGKQEKNFEFIQPEKFPVNLSLRKNVYSNTQNFNSLQTDAQQSKQINRTYICHTCNNDCVGVRYHNLRSRDTNICSRCFQEGHFSAHFSSSDFLRLENQSQTKKQWSDQEVLLLLEGIEMYEDQWDRIVDHIGGTKSLEACVEKFLSLPIEDKYIDEVTPAPKSQISGKIAPQVTEAVDAAVQALLKGLNENILKESVPKTANQISNKYLQEAQLIVQDLVKLNLEKVNLNFQKLNAIEVTLNEEKQRFIKESERLISERQSLSKQVTELNEELSKMNVSKKLIMLSEQADSGVKLVEKDEETQNKNRLVKNVDELHSVSQVEPQHYKAWSLT</sequence>
<comment type="subcellular location">
    <subcellularLocation>
        <location evidence="1">Nucleus</location>
    </subcellularLocation>
</comment>
<dbReference type="GO" id="GO:0003677">
    <property type="term" value="F:DNA binding"/>
    <property type="evidence" value="ECO:0007669"/>
    <property type="project" value="EnsemblFungi"/>
</dbReference>
<dbReference type="Pfam" id="PF00569">
    <property type="entry name" value="ZZ"/>
    <property type="match status" value="1"/>
</dbReference>
<dbReference type="Gene3D" id="1.10.10.60">
    <property type="entry name" value="Homeodomain-like"/>
    <property type="match status" value="1"/>
</dbReference>
<feature type="domain" description="SANT" evidence="16">
    <location>
        <begin position="363"/>
        <end position="415"/>
    </location>
</feature>
<dbReference type="STRING" id="1266660.A0A1G4IP70"/>
<dbReference type="CDD" id="cd00167">
    <property type="entry name" value="SANT"/>
    <property type="match status" value="1"/>
</dbReference>
<dbReference type="PROSITE" id="PS50934">
    <property type="entry name" value="SWIRM"/>
    <property type="match status" value="1"/>
</dbReference>
<dbReference type="PANTHER" id="PTHR15381:SF1">
    <property type="entry name" value="CHONDROITIN SULFATE PROTEOGLYCAN 5"/>
    <property type="match status" value="1"/>
</dbReference>
<dbReference type="InterPro" id="IPR041984">
    <property type="entry name" value="Rsc8/Ssr1/Ssr2_ZZ"/>
</dbReference>
<feature type="region of interest" description="Disordered" evidence="12">
    <location>
        <begin position="192"/>
        <end position="263"/>
    </location>
</feature>
<keyword evidence="7" id="KW-0804">Transcription</keyword>
<feature type="domain" description="SWIRM" evidence="15">
    <location>
        <begin position="60"/>
        <end position="157"/>
    </location>
</feature>
<dbReference type="InterPro" id="IPR009057">
    <property type="entry name" value="Homeodomain-like_sf"/>
</dbReference>
<dbReference type="InterPro" id="IPR036388">
    <property type="entry name" value="WH-like_DNA-bd_sf"/>
</dbReference>
<dbReference type="AlphaFoldDB" id="A0A1G4IP70"/>
<dbReference type="PROSITE" id="PS50135">
    <property type="entry name" value="ZF_ZZ_2"/>
    <property type="match status" value="1"/>
</dbReference>
<evidence type="ECO:0000256" key="12">
    <source>
        <dbReference type="SAM" id="MobiDB-lite"/>
    </source>
</evidence>
<accession>A0A1G4IP70</accession>
<dbReference type="FunFam" id="1.10.10.60:FF:000014">
    <property type="entry name" value="SWI/SNF complex subunit SMARCC2 isoform C"/>
    <property type="match status" value="1"/>
</dbReference>
<dbReference type="InterPro" id="IPR001005">
    <property type="entry name" value="SANT/Myb"/>
</dbReference>
<evidence type="ECO:0000259" key="13">
    <source>
        <dbReference type="PROSITE" id="PS50090"/>
    </source>
</evidence>
<dbReference type="Gene3D" id="1.10.10.10">
    <property type="entry name" value="Winged helix-like DNA-binding domain superfamily/Winged helix DNA-binding domain"/>
    <property type="match status" value="1"/>
</dbReference>
<dbReference type="GO" id="GO:0016586">
    <property type="term" value="C:RSC-type complex"/>
    <property type="evidence" value="ECO:0007669"/>
    <property type="project" value="EnsemblFungi"/>
</dbReference>
<evidence type="ECO:0000313" key="18">
    <source>
        <dbReference type="Proteomes" id="UP000190274"/>
    </source>
</evidence>
<dbReference type="InterPro" id="IPR007526">
    <property type="entry name" value="SWIRM"/>
</dbReference>
<dbReference type="Gene3D" id="3.30.60.90">
    <property type="match status" value="1"/>
</dbReference>
<feature type="domain" description="Myb-like" evidence="13">
    <location>
        <begin position="360"/>
        <end position="411"/>
    </location>
</feature>
<feature type="region of interest" description="Disordered" evidence="12">
    <location>
        <begin position="1"/>
        <end position="36"/>
    </location>
</feature>
<dbReference type="PANTHER" id="PTHR15381">
    <property type="entry name" value="CHONDROITIN SULFATE PROTEOGLYCAN 5 -RELATED"/>
    <property type="match status" value="1"/>
</dbReference>
<dbReference type="FunFam" id="1.10.10.10:FF:000020">
    <property type="entry name" value="SWI/SNF complex subunit SMARCC2 isoform c"/>
    <property type="match status" value="1"/>
</dbReference>
<evidence type="ECO:0000256" key="3">
    <source>
        <dbReference type="ARBA" id="ARBA00022771"/>
    </source>
</evidence>
<keyword evidence="8" id="KW-0539">Nucleus</keyword>
<dbReference type="EMBL" id="LT598460">
    <property type="protein sequence ID" value="SCU78515.1"/>
    <property type="molecule type" value="Genomic_DNA"/>
</dbReference>
<dbReference type="Proteomes" id="UP000190274">
    <property type="component" value="Chromosome A"/>
</dbReference>
<dbReference type="GO" id="GO:0006368">
    <property type="term" value="P:transcription elongation by RNA polymerase II"/>
    <property type="evidence" value="ECO:0007669"/>
    <property type="project" value="EnsemblFungi"/>
</dbReference>
<evidence type="ECO:0000256" key="5">
    <source>
        <dbReference type="ARBA" id="ARBA00022853"/>
    </source>
</evidence>
<feature type="compositionally biased region" description="Polar residues" evidence="12">
    <location>
        <begin position="233"/>
        <end position="257"/>
    </location>
</feature>
<dbReference type="InterPro" id="IPR000433">
    <property type="entry name" value="Znf_ZZ"/>
</dbReference>
<dbReference type="SUPFAM" id="SSF57850">
    <property type="entry name" value="RING/U-box"/>
    <property type="match status" value="1"/>
</dbReference>
<dbReference type="InterPro" id="IPR032451">
    <property type="entry name" value="SMARCC_C"/>
</dbReference>
<keyword evidence="2" id="KW-0479">Metal-binding</keyword>
<dbReference type="GO" id="GO:0006303">
    <property type="term" value="P:double-strand break repair via nonhomologous end joining"/>
    <property type="evidence" value="ECO:0007669"/>
    <property type="project" value="EnsemblFungi"/>
</dbReference>
<dbReference type="GO" id="GO:0006355">
    <property type="term" value="P:regulation of DNA-templated transcription"/>
    <property type="evidence" value="ECO:0007669"/>
    <property type="project" value="EnsemblFungi"/>
</dbReference>
<proteinExistence type="inferred from homology"/>
<dbReference type="Pfam" id="PF16495">
    <property type="entry name" value="SWIRM-assoc_1"/>
    <property type="match status" value="1"/>
</dbReference>
<keyword evidence="6" id="KW-0805">Transcription regulation</keyword>
<keyword evidence="11" id="KW-0175">Coiled coil</keyword>
<dbReference type="Pfam" id="PF04433">
    <property type="entry name" value="SWIRM"/>
    <property type="match status" value="1"/>
</dbReference>
<evidence type="ECO:0000256" key="1">
    <source>
        <dbReference type="ARBA" id="ARBA00004123"/>
    </source>
</evidence>
<dbReference type="PROSITE" id="PS51293">
    <property type="entry name" value="SANT"/>
    <property type="match status" value="1"/>
</dbReference>
<protein>
    <submittedName>
        <fullName evidence="17">LADA_0A05996g1_1</fullName>
    </submittedName>
</protein>
<dbReference type="GO" id="GO:0008270">
    <property type="term" value="F:zinc ion binding"/>
    <property type="evidence" value="ECO:0007669"/>
    <property type="project" value="UniProtKB-KW"/>
</dbReference>
<organism evidence="17 18">
    <name type="scientific">Lachancea dasiensis</name>
    <dbReference type="NCBI Taxonomy" id="1072105"/>
    <lineage>
        <taxon>Eukaryota</taxon>
        <taxon>Fungi</taxon>
        <taxon>Dikarya</taxon>
        <taxon>Ascomycota</taxon>
        <taxon>Saccharomycotina</taxon>
        <taxon>Saccharomycetes</taxon>
        <taxon>Saccharomycetales</taxon>
        <taxon>Saccharomycetaceae</taxon>
        <taxon>Lachancea</taxon>
    </lineage>
</organism>
<evidence type="ECO:0000259" key="16">
    <source>
        <dbReference type="PROSITE" id="PS51293"/>
    </source>
</evidence>
<evidence type="ECO:0000256" key="2">
    <source>
        <dbReference type="ARBA" id="ARBA00022723"/>
    </source>
</evidence>
<evidence type="ECO:0000259" key="14">
    <source>
        <dbReference type="PROSITE" id="PS50135"/>
    </source>
</evidence>
<dbReference type="GO" id="GO:0006337">
    <property type="term" value="P:nucleosome disassembly"/>
    <property type="evidence" value="ECO:0007669"/>
    <property type="project" value="EnsemblFungi"/>
</dbReference>
<evidence type="ECO:0000256" key="8">
    <source>
        <dbReference type="ARBA" id="ARBA00023242"/>
    </source>
</evidence>
<evidence type="ECO:0000313" key="17">
    <source>
        <dbReference type="EMBL" id="SCU78515.1"/>
    </source>
</evidence>
<evidence type="ECO:0000256" key="11">
    <source>
        <dbReference type="SAM" id="Coils"/>
    </source>
</evidence>
<evidence type="ECO:0000256" key="10">
    <source>
        <dbReference type="PROSITE-ProRule" id="PRU00228"/>
    </source>
</evidence>
<dbReference type="InterPro" id="IPR043145">
    <property type="entry name" value="Znf_ZZ_sf"/>
</dbReference>
<evidence type="ECO:0000256" key="7">
    <source>
        <dbReference type="ARBA" id="ARBA00023163"/>
    </source>
</evidence>
<gene>
    <name evidence="17" type="ORF">LADA_0A05996G</name>
</gene>
<dbReference type="GO" id="GO:0016514">
    <property type="term" value="C:SWI/SNF complex"/>
    <property type="evidence" value="ECO:0007669"/>
    <property type="project" value="UniProtKB-ARBA"/>
</dbReference>
<comment type="similarity">
    <text evidence="9">Belongs to the SMARCC family.</text>
</comment>
<dbReference type="SMART" id="SM00291">
    <property type="entry name" value="ZnF_ZZ"/>
    <property type="match status" value="1"/>
</dbReference>
<evidence type="ECO:0000256" key="4">
    <source>
        <dbReference type="ARBA" id="ARBA00022833"/>
    </source>
</evidence>
<feature type="domain" description="ZZ-type" evidence="14">
    <location>
        <begin position="309"/>
        <end position="363"/>
    </location>
</feature>